<name>A0A418WD27_9PROT</name>
<dbReference type="Proteomes" id="UP000284605">
    <property type="component" value="Unassembled WGS sequence"/>
</dbReference>
<keyword evidence="7 10" id="KW-0472">Membrane</keyword>
<keyword evidence="9" id="KW-0489">Methyltransferase</keyword>
<proteinExistence type="inferred from homology"/>
<dbReference type="GO" id="GO:0005886">
    <property type="term" value="C:plasma membrane"/>
    <property type="evidence" value="ECO:0007669"/>
    <property type="project" value="UniProtKB-SubCell"/>
</dbReference>
<comment type="catalytic activity">
    <reaction evidence="9">
        <text>Typically cleaves a -Gly-|-Phe- bond to release an N-terminal, basic peptide of 5-8 residues from type IV prepilin, and then N-methylates the new N-terminal amino group, the methyl donor being S-adenosyl-L-methionine.</text>
        <dbReference type="EC" id="3.4.23.43"/>
    </reaction>
</comment>
<evidence type="ECO:0000259" key="11">
    <source>
        <dbReference type="Pfam" id="PF01478"/>
    </source>
</evidence>
<keyword evidence="9" id="KW-0511">Multifunctional enzyme</keyword>
<evidence type="ECO:0000313" key="13">
    <source>
        <dbReference type="EMBL" id="RJF87941.1"/>
    </source>
</evidence>
<keyword evidence="5 9" id="KW-0812">Transmembrane</keyword>
<evidence type="ECO:0000256" key="1">
    <source>
        <dbReference type="ARBA" id="ARBA00004429"/>
    </source>
</evidence>
<gene>
    <name evidence="13" type="ORF">D3874_13685</name>
</gene>
<evidence type="ECO:0000256" key="2">
    <source>
        <dbReference type="ARBA" id="ARBA00005801"/>
    </source>
</evidence>
<evidence type="ECO:0000256" key="8">
    <source>
        <dbReference type="RuleBase" id="RU003793"/>
    </source>
</evidence>
<dbReference type="InterPro" id="IPR000045">
    <property type="entry name" value="Prepilin_IV_endopep_pep"/>
</dbReference>
<keyword evidence="9" id="KW-0378">Hydrolase</keyword>
<feature type="transmembrane region" description="Helical" evidence="10">
    <location>
        <begin position="25"/>
        <end position="46"/>
    </location>
</feature>
<dbReference type="PRINTS" id="PR00864">
    <property type="entry name" value="PREPILNPTASE"/>
</dbReference>
<evidence type="ECO:0000256" key="9">
    <source>
        <dbReference type="RuleBase" id="RU003794"/>
    </source>
</evidence>
<comment type="function">
    <text evidence="9">Plays an essential role in type IV pili and type II pseudopili formation by proteolytically removing the leader sequence from substrate proteins and subsequently monomethylating the alpha-amino group of the newly exposed N-terminal phenylalanine.</text>
</comment>
<evidence type="ECO:0000256" key="10">
    <source>
        <dbReference type="SAM" id="Phobius"/>
    </source>
</evidence>
<evidence type="ECO:0000256" key="7">
    <source>
        <dbReference type="ARBA" id="ARBA00023136"/>
    </source>
</evidence>
<dbReference type="GO" id="GO:0032259">
    <property type="term" value="P:methylation"/>
    <property type="evidence" value="ECO:0007669"/>
    <property type="project" value="UniProtKB-KW"/>
</dbReference>
<keyword evidence="6 10" id="KW-1133">Transmembrane helix</keyword>
<keyword evidence="14" id="KW-1185">Reference proteome</keyword>
<evidence type="ECO:0000256" key="6">
    <source>
        <dbReference type="ARBA" id="ARBA00022989"/>
    </source>
</evidence>
<feature type="transmembrane region" description="Helical" evidence="10">
    <location>
        <begin position="185"/>
        <end position="206"/>
    </location>
</feature>
<comment type="subcellular location">
    <subcellularLocation>
        <location evidence="1">Cell inner membrane</location>
        <topology evidence="1">Multi-pass membrane protein</topology>
    </subcellularLocation>
    <subcellularLocation>
        <location evidence="9">Cell membrane</location>
        <topology evidence="9">Multi-pass membrane protein</topology>
    </subcellularLocation>
</comment>
<dbReference type="InterPro" id="IPR014032">
    <property type="entry name" value="Peptidase_A24A_bac"/>
</dbReference>
<dbReference type="PANTHER" id="PTHR30487">
    <property type="entry name" value="TYPE 4 PREPILIN-LIKE PROTEINS LEADER PEPTIDE-PROCESSING ENZYME"/>
    <property type="match status" value="1"/>
</dbReference>
<dbReference type="EC" id="3.4.23.43" evidence="9"/>
<keyword evidence="9" id="KW-0808">Transferase</keyword>
<evidence type="ECO:0000256" key="3">
    <source>
        <dbReference type="ARBA" id="ARBA00022475"/>
    </source>
</evidence>
<feature type="transmembrane region" description="Helical" evidence="10">
    <location>
        <begin position="160"/>
        <end position="179"/>
    </location>
</feature>
<feature type="domain" description="Prepilin peptidase A24 N-terminal" evidence="12">
    <location>
        <begin position="34"/>
        <end position="120"/>
    </location>
</feature>
<dbReference type="AlphaFoldDB" id="A0A418WD27"/>
<dbReference type="Pfam" id="PF06750">
    <property type="entry name" value="A24_N_bact"/>
    <property type="match status" value="1"/>
</dbReference>
<dbReference type="GO" id="GO:0006465">
    <property type="term" value="P:signal peptide processing"/>
    <property type="evidence" value="ECO:0007669"/>
    <property type="project" value="TreeGrafter"/>
</dbReference>
<dbReference type="GO" id="GO:0008168">
    <property type="term" value="F:methyltransferase activity"/>
    <property type="evidence" value="ECO:0007669"/>
    <property type="project" value="UniProtKB-KW"/>
</dbReference>
<dbReference type="InterPro" id="IPR010627">
    <property type="entry name" value="Prepilin_pept_A24_N"/>
</dbReference>
<comment type="similarity">
    <text evidence="2 8">Belongs to the peptidase A24 family.</text>
</comment>
<comment type="caution">
    <text evidence="13">The sequence shown here is derived from an EMBL/GenBank/DDBJ whole genome shotgun (WGS) entry which is preliminary data.</text>
</comment>
<dbReference type="Gene3D" id="1.20.120.1220">
    <property type="match status" value="1"/>
</dbReference>
<dbReference type="EC" id="2.1.1.-" evidence="9"/>
<dbReference type="InterPro" id="IPR050882">
    <property type="entry name" value="Prepilin_peptidase/N-MTase"/>
</dbReference>
<dbReference type="GO" id="GO:0004190">
    <property type="term" value="F:aspartic-type endopeptidase activity"/>
    <property type="evidence" value="ECO:0007669"/>
    <property type="project" value="UniProtKB-EC"/>
</dbReference>
<feature type="transmembrane region" description="Helical" evidence="10">
    <location>
        <begin position="129"/>
        <end position="148"/>
    </location>
</feature>
<feature type="domain" description="Prepilin type IV endopeptidase peptidase" evidence="11">
    <location>
        <begin position="135"/>
        <end position="245"/>
    </location>
</feature>
<evidence type="ECO:0000256" key="5">
    <source>
        <dbReference type="ARBA" id="ARBA00022692"/>
    </source>
</evidence>
<organism evidence="13 14">
    <name type="scientific">Oleomonas cavernae</name>
    <dbReference type="NCBI Taxonomy" id="2320859"/>
    <lineage>
        <taxon>Bacteria</taxon>
        <taxon>Pseudomonadati</taxon>
        <taxon>Pseudomonadota</taxon>
        <taxon>Alphaproteobacteria</taxon>
        <taxon>Acetobacterales</taxon>
        <taxon>Acetobacteraceae</taxon>
        <taxon>Oleomonas</taxon>
    </lineage>
</organism>
<evidence type="ECO:0000256" key="4">
    <source>
        <dbReference type="ARBA" id="ARBA00022519"/>
    </source>
</evidence>
<dbReference type="PANTHER" id="PTHR30487:SF0">
    <property type="entry name" value="PREPILIN LEADER PEPTIDASE_N-METHYLTRANSFERASE-RELATED"/>
    <property type="match status" value="1"/>
</dbReference>
<reference evidence="13 14" key="1">
    <citation type="submission" date="2018-09" db="EMBL/GenBank/DDBJ databases">
        <authorList>
            <person name="Zhu H."/>
        </authorList>
    </citation>
    <scope>NUCLEOTIDE SEQUENCE [LARGE SCALE GENOMIC DNA]</scope>
    <source>
        <strain evidence="13 14">K1W22B-8</strain>
    </source>
</reference>
<protein>
    <recommendedName>
        <fullName evidence="9">Prepilin leader peptidase/N-methyltransferase</fullName>
        <ecNumber evidence="9">2.1.1.-</ecNumber>
        <ecNumber evidence="9">3.4.23.43</ecNumber>
    </recommendedName>
</protein>
<feature type="transmembrane region" description="Helical" evidence="10">
    <location>
        <begin position="218"/>
        <end position="245"/>
    </location>
</feature>
<feature type="transmembrane region" description="Helical" evidence="10">
    <location>
        <begin position="265"/>
        <end position="284"/>
    </location>
</feature>
<keyword evidence="4" id="KW-0997">Cell inner membrane</keyword>
<keyword evidence="9" id="KW-0645">Protease</keyword>
<dbReference type="EMBL" id="QYUK01000011">
    <property type="protein sequence ID" value="RJF87941.1"/>
    <property type="molecule type" value="Genomic_DNA"/>
</dbReference>
<feature type="transmembrane region" description="Helical" evidence="10">
    <location>
        <begin position="105"/>
        <end position="123"/>
    </location>
</feature>
<dbReference type="Pfam" id="PF01478">
    <property type="entry name" value="Peptidase_A24"/>
    <property type="match status" value="1"/>
</dbReference>
<sequence length="290" mass="29763">MPELCNLVSFNLVTVRDLGAALPPWAGWVSAVLWGLIIGSFATVAVERWPAIIEGRMAASALWFPGSRCPPCGRPLGPVQRLPLVGWLVLKGRCRCGKAPIPLRYPLLEIGGGLVMGAMVAMAPGPLDHTLLMSVVAAFLYLAAVVDARSGYLPDALTLGLLWLGLLAAAFAPCGVLAIGAAEAVLGAGVGFLLMAAVAGAGRLVLGREALARGDWKLVAAIGAWGGIEAVTLAILFGALAALALSPWLRRFHVAEADVGHAAGIPLGPGLALAALPIIVLGLTPGQMFN</sequence>
<keyword evidence="3" id="KW-1003">Cell membrane</keyword>
<accession>A0A418WD27</accession>
<evidence type="ECO:0000313" key="14">
    <source>
        <dbReference type="Proteomes" id="UP000284605"/>
    </source>
</evidence>
<evidence type="ECO:0000259" key="12">
    <source>
        <dbReference type="Pfam" id="PF06750"/>
    </source>
</evidence>